<comment type="caution">
    <text evidence="1">The sequence shown here is derived from an EMBL/GenBank/DDBJ whole genome shotgun (WGS) entry which is preliminary data.</text>
</comment>
<evidence type="ECO:0000313" key="2">
    <source>
        <dbReference type="Proteomes" id="UP000316225"/>
    </source>
</evidence>
<reference evidence="1 2" key="1">
    <citation type="journal article" date="2015" name="Stand. Genomic Sci.">
        <title>Genomic Encyclopedia of Bacterial and Archaeal Type Strains, Phase III: the genomes of soil and plant-associated and newly described type strains.</title>
        <authorList>
            <person name="Whitman W.B."/>
            <person name="Woyke T."/>
            <person name="Klenk H.P."/>
            <person name="Zhou Y."/>
            <person name="Lilburn T.G."/>
            <person name="Beck B.J."/>
            <person name="De Vos P."/>
            <person name="Vandamme P."/>
            <person name="Eisen J.A."/>
            <person name="Garrity G."/>
            <person name="Hugenholtz P."/>
            <person name="Kyrpides N.C."/>
        </authorList>
    </citation>
    <scope>NUCLEOTIDE SEQUENCE [LARGE SCALE GENOMIC DNA]</scope>
    <source>
        <strain evidence="1 2">CGMCC 1.5364</strain>
    </source>
</reference>
<protein>
    <submittedName>
        <fullName evidence="1">Uncharacterized protein</fullName>
    </submittedName>
</protein>
<name>A0A562P1N8_9RHOB</name>
<sequence>MRRLKDKAEETLGHAALNFIADEETGLKGWEKDVEKAVKRLAREDGLTMAGAIIVLMAEARLYTQELTEAAYEHGKREAIEAHEQERTSRIIERWEAADREDEAYERGRRDALRDLHSSPFVYDLRS</sequence>
<organism evidence="1 2">
    <name type="scientific">Paracoccus sulfuroxidans</name>
    <dbReference type="NCBI Taxonomy" id="384678"/>
    <lineage>
        <taxon>Bacteria</taxon>
        <taxon>Pseudomonadati</taxon>
        <taxon>Pseudomonadota</taxon>
        <taxon>Alphaproteobacteria</taxon>
        <taxon>Rhodobacterales</taxon>
        <taxon>Paracoccaceae</taxon>
        <taxon>Paracoccus</taxon>
    </lineage>
</organism>
<evidence type="ECO:0000313" key="1">
    <source>
        <dbReference type="EMBL" id="TWI38243.1"/>
    </source>
</evidence>
<proteinExistence type="predicted"/>
<keyword evidence="2" id="KW-1185">Reference proteome</keyword>
<dbReference type="Proteomes" id="UP000316225">
    <property type="component" value="Unassembled WGS sequence"/>
</dbReference>
<gene>
    <name evidence="1" type="ORF">IQ24_00381</name>
</gene>
<dbReference type="RefSeq" id="WP_145396013.1">
    <property type="nucleotide sequence ID" value="NZ_VLKU01000001.1"/>
</dbReference>
<dbReference type="EMBL" id="VLKU01000001">
    <property type="protein sequence ID" value="TWI38243.1"/>
    <property type="molecule type" value="Genomic_DNA"/>
</dbReference>
<accession>A0A562P1N8</accession>
<dbReference type="AlphaFoldDB" id="A0A562P1N8"/>